<evidence type="ECO:0000256" key="2">
    <source>
        <dbReference type="ARBA" id="ARBA00022741"/>
    </source>
</evidence>
<evidence type="ECO:0000313" key="11">
    <source>
        <dbReference type="EMBL" id="KAF1984562.1"/>
    </source>
</evidence>
<dbReference type="EMBL" id="ML977167">
    <property type="protein sequence ID" value="KAF1984562.1"/>
    <property type="molecule type" value="Genomic_DNA"/>
</dbReference>
<keyword evidence="6" id="KW-0863">Zinc-finger</keyword>
<feature type="region of interest" description="Disordered" evidence="7">
    <location>
        <begin position="1"/>
        <end position="22"/>
    </location>
</feature>
<dbReference type="InterPro" id="IPR014001">
    <property type="entry name" value="Helicase_ATP-bd"/>
</dbReference>
<comment type="similarity">
    <text evidence="1">Belongs to the SNF2/RAD54 helicase family.</text>
</comment>
<feature type="domain" description="Helicase ATP-binding" evidence="9">
    <location>
        <begin position="398"/>
        <end position="588"/>
    </location>
</feature>
<name>A0A6G1GUS3_9PEZI</name>
<keyword evidence="2" id="KW-0547">Nucleotide-binding</keyword>
<dbReference type="PANTHER" id="PTHR45626">
    <property type="entry name" value="TRANSCRIPTION TERMINATION FACTOR 2-RELATED"/>
    <property type="match status" value="1"/>
</dbReference>
<dbReference type="Gene3D" id="3.40.50.10810">
    <property type="entry name" value="Tandem AAA-ATPase domain"/>
    <property type="match status" value="1"/>
</dbReference>
<evidence type="ECO:0000256" key="1">
    <source>
        <dbReference type="ARBA" id="ARBA00007025"/>
    </source>
</evidence>
<evidence type="ECO:0000256" key="3">
    <source>
        <dbReference type="ARBA" id="ARBA00022801"/>
    </source>
</evidence>
<dbReference type="GO" id="GO:0008270">
    <property type="term" value="F:zinc ion binding"/>
    <property type="evidence" value="ECO:0007669"/>
    <property type="project" value="UniProtKB-KW"/>
</dbReference>
<evidence type="ECO:0000259" key="10">
    <source>
        <dbReference type="PROSITE" id="PS51194"/>
    </source>
</evidence>
<feature type="compositionally biased region" description="Basic and acidic residues" evidence="7">
    <location>
        <begin position="965"/>
        <end position="977"/>
    </location>
</feature>
<dbReference type="GO" id="GO:0004386">
    <property type="term" value="F:helicase activity"/>
    <property type="evidence" value="ECO:0007669"/>
    <property type="project" value="UniProtKB-KW"/>
</dbReference>
<dbReference type="InterPro" id="IPR050628">
    <property type="entry name" value="SNF2_RAD54_helicase_TF"/>
</dbReference>
<dbReference type="PROSITE" id="PS51194">
    <property type="entry name" value="HELICASE_CTER"/>
    <property type="match status" value="1"/>
</dbReference>
<dbReference type="Pfam" id="PF00271">
    <property type="entry name" value="Helicase_C"/>
    <property type="match status" value="1"/>
</dbReference>
<dbReference type="CDD" id="cd18793">
    <property type="entry name" value="SF2_C_SNF"/>
    <property type="match status" value="1"/>
</dbReference>
<dbReference type="InterPro" id="IPR001650">
    <property type="entry name" value="Helicase_C-like"/>
</dbReference>
<dbReference type="InterPro" id="IPR038718">
    <property type="entry name" value="SNF2-like_sf"/>
</dbReference>
<evidence type="ECO:0000259" key="9">
    <source>
        <dbReference type="PROSITE" id="PS51192"/>
    </source>
</evidence>
<dbReference type="GO" id="GO:0005524">
    <property type="term" value="F:ATP binding"/>
    <property type="evidence" value="ECO:0007669"/>
    <property type="project" value="UniProtKB-KW"/>
</dbReference>
<dbReference type="SMART" id="SM00487">
    <property type="entry name" value="DEXDc"/>
    <property type="match status" value="1"/>
</dbReference>
<proteinExistence type="inferred from homology"/>
<dbReference type="GO" id="GO:0006281">
    <property type="term" value="P:DNA repair"/>
    <property type="evidence" value="ECO:0007669"/>
    <property type="project" value="TreeGrafter"/>
</dbReference>
<dbReference type="PANTHER" id="PTHR45626:SF52">
    <property type="entry name" value="SINGLE-STRANDED DNA-DEPENDENT ATPASE (EUROFUNG)"/>
    <property type="match status" value="1"/>
</dbReference>
<dbReference type="SMART" id="SM00490">
    <property type="entry name" value="HELICc"/>
    <property type="match status" value="1"/>
</dbReference>
<dbReference type="InterPro" id="IPR000330">
    <property type="entry name" value="SNF2_N"/>
</dbReference>
<dbReference type="InterPro" id="IPR001841">
    <property type="entry name" value="Znf_RING"/>
</dbReference>
<keyword evidence="3" id="KW-0378">Hydrolase</keyword>
<keyword evidence="5" id="KW-0067">ATP-binding</keyword>
<dbReference type="GO" id="GO:0008094">
    <property type="term" value="F:ATP-dependent activity, acting on DNA"/>
    <property type="evidence" value="ECO:0007669"/>
    <property type="project" value="TreeGrafter"/>
</dbReference>
<feature type="domain" description="Helicase C-terminal" evidence="10">
    <location>
        <begin position="820"/>
        <end position="974"/>
    </location>
</feature>
<dbReference type="GO" id="GO:0005634">
    <property type="term" value="C:nucleus"/>
    <property type="evidence" value="ECO:0007669"/>
    <property type="project" value="TreeGrafter"/>
</dbReference>
<evidence type="ECO:0000256" key="5">
    <source>
        <dbReference type="ARBA" id="ARBA00022840"/>
    </source>
</evidence>
<dbReference type="InterPro" id="IPR027417">
    <property type="entry name" value="P-loop_NTPase"/>
</dbReference>
<sequence>MSLKRILNDEESLDADGGRYGQNANFQRSMNEQAAPRSPGISLPPISSHSDTLYSVSNGTTFTEDGFSQLQEHTALDNSQVHHDQLSGVQLVDDFTSTLSNAYDFAKPELAHFDLEPSSTLQNLNSTTTFVGTSASQNAPEIICYGSVYRTAVRLSGDMLRLDEKLQRTEGSEGFGFASFELQPGNEEITLHFTDGSHLGSTNTHFVNGFRGVFPRDHVRMAAVVNVGYVRDAIRKARKASDAIIRVDVNVFGPKQNAAEVGRMLSDGKIWLQKPDIPKKGFEYDNPQFLNLDGYERSEFDLQPLEVTSNQKRLDFDENEFEEAVENVFNKLTRSDQLQRVEKDQRVKTKLLRHQEEGLDFMIQREGGDIEERFRLWTREEDESVVLYRHAVTGATSHTYHPEAGGGVLADDMGMGKSLSILSLVTKTSDQAAAWSRGAEGPDETPGNLNLRSKATLIVVSSALMISEWIHEISKHLHEGCIHMVKYHGAKRRSLNSMLQSTDVILTTYNTLARDFHFRRRRKYDSRLHEIEFYRVVLDEAHVIRRKSTLFNKAVSELSAKSRWCLTGTPIQNRFEDIGALFAFIRARPFHNIGMFRRFISNPFNESNEQRTTAVNRLATLIDSLCIRRTKARLQLPKSQDLRRELKFSDAEQLQYAKSVSDMSRSLKQQAGNLASVYDFGLFHINLQLRILCNHGTYQRPFAWLQNAWLDVPHDALISMEGIGEAICSYCKQTMPITSARNIYRTYGDPCGHAICDLCSPASLDEKEEDETAEIPCPICAQAEVLRANTGGTSATKRVPDEYYFLPNGYSTKMAYLVNDLKEDLDQKKSVVFSCWTRTLELISRHLKAAQIPFERIDGSISLRQRELILEAFDKRDDLPVLIMTTGTGAYGLNLTAASRVFIIEPQWNPALENQALSRAIRLGQENNVQVIRYIMKGTVEQDMRSQQNRKITIARILDQGANARSEERDSESEHSDAPMAGYD</sequence>
<dbReference type="PROSITE" id="PS51192">
    <property type="entry name" value="HELICASE_ATP_BIND_1"/>
    <property type="match status" value="1"/>
</dbReference>
<accession>A0A6G1GUS3</accession>
<keyword evidence="6" id="KW-0479">Metal-binding</keyword>
<keyword evidence="4" id="KW-0347">Helicase</keyword>
<dbReference type="OrthoDB" id="3648557at2759"/>
<evidence type="ECO:0000256" key="4">
    <source>
        <dbReference type="ARBA" id="ARBA00022806"/>
    </source>
</evidence>
<dbReference type="GO" id="GO:0016787">
    <property type="term" value="F:hydrolase activity"/>
    <property type="evidence" value="ECO:0007669"/>
    <property type="project" value="UniProtKB-KW"/>
</dbReference>
<dbReference type="Gene3D" id="3.40.50.300">
    <property type="entry name" value="P-loop containing nucleotide triphosphate hydrolases"/>
    <property type="match status" value="1"/>
</dbReference>
<dbReference type="Proteomes" id="UP000800041">
    <property type="component" value="Unassembled WGS sequence"/>
</dbReference>
<dbReference type="Pfam" id="PF00176">
    <property type="entry name" value="SNF2-rel_dom"/>
    <property type="match status" value="1"/>
</dbReference>
<dbReference type="InterPro" id="IPR049730">
    <property type="entry name" value="SNF2/RAD54-like_C"/>
</dbReference>
<gene>
    <name evidence="11" type="ORF">K402DRAFT_422775</name>
</gene>
<organism evidence="11 12">
    <name type="scientific">Aulographum hederae CBS 113979</name>
    <dbReference type="NCBI Taxonomy" id="1176131"/>
    <lineage>
        <taxon>Eukaryota</taxon>
        <taxon>Fungi</taxon>
        <taxon>Dikarya</taxon>
        <taxon>Ascomycota</taxon>
        <taxon>Pezizomycotina</taxon>
        <taxon>Dothideomycetes</taxon>
        <taxon>Pleosporomycetidae</taxon>
        <taxon>Aulographales</taxon>
        <taxon>Aulographaceae</taxon>
    </lineage>
</organism>
<keyword evidence="12" id="KW-1185">Reference proteome</keyword>
<dbReference type="PROSITE" id="PS50089">
    <property type="entry name" value="ZF_RING_2"/>
    <property type="match status" value="1"/>
</dbReference>
<dbReference type="SUPFAM" id="SSF52540">
    <property type="entry name" value="P-loop containing nucleoside triphosphate hydrolases"/>
    <property type="match status" value="2"/>
</dbReference>
<evidence type="ECO:0000256" key="6">
    <source>
        <dbReference type="PROSITE-ProRule" id="PRU00175"/>
    </source>
</evidence>
<dbReference type="AlphaFoldDB" id="A0A6G1GUS3"/>
<dbReference type="CDD" id="cd18008">
    <property type="entry name" value="DEXDc_SHPRH-like"/>
    <property type="match status" value="1"/>
</dbReference>
<dbReference type="CDD" id="cd16449">
    <property type="entry name" value="RING-HC"/>
    <property type="match status" value="1"/>
</dbReference>
<reference evidence="11" key="1">
    <citation type="journal article" date="2020" name="Stud. Mycol.">
        <title>101 Dothideomycetes genomes: a test case for predicting lifestyles and emergence of pathogens.</title>
        <authorList>
            <person name="Haridas S."/>
            <person name="Albert R."/>
            <person name="Binder M."/>
            <person name="Bloem J."/>
            <person name="Labutti K."/>
            <person name="Salamov A."/>
            <person name="Andreopoulos B."/>
            <person name="Baker S."/>
            <person name="Barry K."/>
            <person name="Bills G."/>
            <person name="Bluhm B."/>
            <person name="Cannon C."/>
            <person name="Castanera R."/>
            <person name="Culley D."/>
            <person name="Daum C."/>
            <person name="Ezra D."/>
            <person name="Gonzalez J."/>
            <person name="Henrissat B."/>
            <person name="Kuo A."/>
            <person name="Liang C."/>
            <person name="Lipzen A."/>
            <person name="Lutzoni F."/>
            <person name="Magnuson J."/>
            <person name="Mondo S."/>
            <person name="Nolan M."/>
            <person name="Ohm R."/>
            <person name="Pangilinan J."/>
            <person name="Park H.-J."/>
            <person name="Ramirez L."/>
            <person name="Alfaro M."/>
            <person name="Sun H."/>
            <person name="Tritt A."/>
            <person name="Yoshinaga Y."/>
            <person name="Zwiers L.-H."/>
            <person name="Turgeon B."/>
            <person name="Goodwin S."/>
            <person name="Spatafora J."/>
            <person name="Crous P."/>
            <person name="Grigoriev I."/>
        </authorList>
    </citation>
    <scope>NUCLEOTIDE SEQUENCE</scope>
    <source>
        <strain evidence="11">CBS 113979</strain>
    </source>
</reference>
<evidence type="ECO:0000313" key="12">
    <source>
        <dbReference type="Proteomes" id="UP000800041"/>
    </source>
</evidence>
<dbReference type="InterPro" id="IPR013083">
    <property type="entry name" value="Znf_RING/FYVE/PHD"/>
</dbReference>
<evidence type="ECO:0000256" key="7">
    <source>
        <dbReference type="SAM" id="MobiDB-lite"/>
    </source>
</evidence>
<evidence type="ECO:0000259" key="8">
    <source>
        <dbReference type="PROSITE" id="PS50089"/>
    </source>
</evidence>
<feature type="region of interest" description="Disordered" evidence="7">
    <location>
        <begin position="961"/>
        <end position="984"/>
    </location>
</feature>
<feature type="domain" description="RING-type" evidence="8">
    <location>
        <begin position="728"/>
        <end position="780"/>
    </location>
</feature>
<protein>
    <submittedName>
        <fullName evidence="11">Uncharacterized protein</fullName>
    </submittedName>
</protein>
<keyword evidence="6" id="KW-0862">Zinc</keyword>
<dbReference type="Gene3D" id="3.30.40.10">
    <property type="entry name" value="Zinc/RING finger domain, C3HC4 (zinc finger)"/>
    <property type="match status" value="1"/>
</dbReference>